<dbReference type="RefSeq" id="WP_003458010.1">
    <property type="nucleotide sequence ID" value="NZ_AJMR01000232.1"/>
</dbReference>
<accession>A0AAD1C5Y1</accession>
<feature type="binding site" evidence="11">
    <location>
        <position position="120"/>
    </location>
    <ligand>
        <name>(6S)-5-formyl-5,6,7,8-tetrahydrofolate</name>
        <dbReference type="ChEBI" id="CHEBI:57457"/>
    </ligand>
</feature>
<dbReference type="NCBIfam" id="TIGR00231">
    <property type="entry name" value="small_GTP"/>
    <property type="match status" value="1"/>
</dbReference>
<dbReference type="Gene3D" id="1.20.120.430">
    <property type="entry name" value="tRNA modification GTPase MnmE domain 2"/>
    <property type="match status" value="1"/>
</dbReference>
<dbReference type="InterPro" id="IPR005225">
    <property type="entry name" value="Small_GTP-bd"/>
</dbReference>
<dbReference type="GO" id="GO:0002098">
    <property type="term" value="P:tRNA wobble uridine modification"/>
    <property type="evidence" value="ECO:0007669"/>
    <property type="project" value="TreeGrafter"/>
</dbReference>
<reference evidence="15" key="1">
    <citation type="submission" date="2015-05" db="EMBL/GenBank/DDBJ databases">
        <title>Draft genome sequencing of a biphenyl-degrading bacterium, Pseudomonas balearica KF707 (=NBRC110670).</title>
        <authorList>
            <person name="Kimura N."/>
            <person name="Hirose J."/>
            <person name="Watanabe T."/>
            <person name="Suenaga H."/>
            <person name="Fujihara H."/>
            <person name="Noguchi M."/>
            <person name="Hashimoto M."/>
            <person name="Shimodaira J."/>
            <person name="Tsuchikane K."/>
            <person name="Hosoyama A."/>
            <person name="Yamazoe A."/>
            <person name="Fujita N."/>
            <person name="Furukawa K."/>
        </authorList>
    </citation>
    <scope>NUCLEOTIDE SEQUENCE [LARGE SCALE GENOMIC DNA]</scope>
    <source>
        <strain evidence="15">DSM 10086 / NBRC 110670 / KF707</strain>
    </source>
</reference>
<feature type="binding site" evidence="11">
    <location>
        <position position="455"/>
    </location>
    <ligand>
        <name>(6S)-5-formyl-5,6,7,8-tetrahydrofolate</name>
        <dbReference type="ChEBI" id="CHEBI:57457"/>
    </ligand>
</feature>
<feature type="binding site" evidence="11">
    <location>
        <begin position="359"/>
        <end position="361"/>
    </location>
    <ligand>
        <name>GTP</name>
        <dbReference type="ChEBI" id="CHEBI:37565"/>
    </ligand>
</feature>
<dbReference type="HAMAP" id="MF_00379">
    <property type="entry name" value="GTPase_MnmE"/>
    <property type="match status" value="1"/>
</dbReference>
<dbReference type="GO" id="GO:0005829">
    <property type="term" value="C:cytosol"/>
    <property type="evidence" value="ECO:0007669"/>
    <property type="project" value="TreeGrafter"/>
</dbReference>
<dbReference type="Proteomes" id="UP000218554">
    <property type="component" value="Chromosome"/>
</dbReference>
<dbReference type="InterPro" id="IPR006073">
    <property type="entry name" value="GTP-bd"/>
</dbReference>
<evidence type="ECO:0000256" key="6">
    <source>
        <dbReference type="ARBA" id="ARBA00022741"/>
    </source>
</evidence>
<dbReference type="CDD" id="cd14858">
    <property type="entry name" value="TrmE_N"/>
    <property type="match status" value="1"/>
</dbReference>
<dbReference type="PANTHER" id="PTHR42714:SF2">
    <property type="entry name" value="TRNA MODIFICATION GTPASE GTPBP3, MITOCHONDRIAL"/>
    <property type="match status" value="1"/>
</dbReference>
<dbReference type="EMBL" id="AP014862">
    <property type="protein sequence ID" value="BAU77385.1"/>
    <property type="molecule type" value="Genomic_DNA"/>
</dbReference>
<dbReference type="PROSITE" id="PS51709">
    <property type="entry name" value="G_TRME"/>
    <property type="match status" value="1"/>
</dbReference>
<dbReference type="KEGG" id="pfuw:KF707C_56970"/>
<keyword evidence="5 11" id="KW-0479">Metal-binding</keyword>
<keyword evidence="7 11" id="KW-0378">Hydrolase</keyword>
<dbReference type="PANTHER" id="PTHR42714">
    <property type="entry name" value="TRNA MODIFICATION GTPASE GTPBP3"/>
    <property type="match status" value="1"/>
</dbReference>
<name>A0AAD1C5Y1_METFU</name>
<evidence type="ECO:0000256" key="12">
    <source>
        <dbReference type="RuleBase" id="RU003313"/>
    </source>
</evidence>
<feature type="binding site" evidence="11">
    <location>
        <position position="230"/>
    </location>
    <ligand>
        <name>Mg(2+)</name>
        <dbReference type="ChEBI" id="CHEBI:18420"/>
    </ligand>
</feature>
<dbReference type="Gene3D" id="3.40.50.300">
    <property type="entry name" value="P-loop containing nucleotide triphosphate hydrolases"/>
    <property type="match status" value="1"/>
</dbReference>
<dbReference type="FunFam" id="3.30.1360.120:FF:000001">
    <property type="entry name" value="tRNA modification GTPase MnmE"/>
    <property type="match status" value="1"/>
</dbReference>
<evidence type="ECO:0000256" key="5">
    <source>
        <dbReference type="ARBA" id="ARBA00022723"/>
    </source>
</evidence>
<comment type="function">
    <text evidence="11">Exhibits a very high intrinsic GTPase hydrolysis rate. Involved in the addition of a carboxymethylaminomethyl (cmnm) group at the wobble position (U34) of certain tRNAs, forming tRNA-cmnm(5)s(2)U34.</text>
</comment>
<keyword evidence="15" id="KW-1185">Reference proteome</keyword>
<evidence type="ECO:0000259" key="13">
    <source>
        <dbReference type="PROSITE" id="PS51709"/>
    </source>
</evidence>
<keyword evidence="4 11" id="KW-0819">tRNA processing</keyword>
<dbReference type="InterPro" id="IPR004520">
    <property type="entry name" value="GTPase_MnmE"/>
</dbReference>
<dbReference type="FunFam" id="3.40.50.300:FF:000249">
    <property type="entry name" value="tRNA modification GTPase MnmE"/>
    <property type="match status" value="1"/>
</dbReference>
<dbReference type="GO" id="GO:0046872">
    <property type="term" value="F:metal ion binding"/>
    <property type="evidence" value="ECO:0007669"/>
    <property type="project" value="UniProtKB-KW"/>
</dbReference>
<keyword evidence="3 11" id="KW-0963">Cytoplasm</keyword>
<reference evidence="14 15" key="2">
    <citation type="journal article" date="2017" name="Int. J. Syst. Evol. Microbiol.">
        <title>Pseudomonas furukawaii sp. nov., a polychlorinated biphenyl-degrading bacterium isolated from biphenyl-contaminated soil in Japan.</title>
        <authorList>
            <person name="Kimura N."/>
            <person name="Watanabe T."/>
            <person name="Suenaga H."/>
            <person name="Fujihara H."/>
            <person name="Futagami T."/>
            <person name="Goto M."/>
            <person name="Hanada S."/>
            <person name="Hirose J."/>
        </authorList>
    </citation>
    <scope>NUCLEOTIDE SEQUENCE [LARGE SCALE GENOMIC DNA]</scope>
    <source>
        <strain evidence="15">DSM 10086 / NBRC 110670 / KF707</strain>
    </source>
</reference>
<feature type="binding site" evidence="11">
    <location>
        <position position="247"/>
    </location>
    <ligand>
        <name>K(+)</name>
        <dbReference type="ChEBI" id="CHEBI:29103"/>
    </ligand>
</feature>
<keyword evidence="10 11" id="KW-0342">GTP-binding</keyword>
<gene>
    <name evidence="11" type="primary">mnmE</name>
    <name evidence="11" type="synonym">trmE</name>
    <name evidence="14" type="ORF">KF707C_56970</name>
</gene>
<protein>
    <recommendedName>
        <fullName evidence="11">tRNA modification GTPase MnmE</fullName>
        <ecNumber evidence="11">3.6.-.-</ecNumber>
    </recommendedName>
</protein>
<feature type="binding site" evidence="11">
    <location>
        <position position="81"/>
    </location>
    <ligand>
        <name>(6S)-5-formyl-5,6,7,8-tetrahydrofolate</name>
        <dbReference type="ChEBI" id="CHEBI:57457"/>
    </ligand>
</feature>
<keyword evidence="9 11" id="KW-0630">Potassium</keyword>
<feature type="binding site" evidence="11">
    <location>
        <position position="226"/>
    </location>
    <ligand>
        <name>K(+)</name>
        <dbReference type="ChEBI" id="CHEBI:29103"/>
    </ligand>
</feature>
<dbReference type="GO" id="GO:0030488">
    <property type="term" value="P:tRNA methylation"/>
    <property type="evidence" value="ECO:0007669"/>
    <property type="project" value="TreeGrafter"/>
</dbReference>
<dbReference type="AlphaFoldDB" id="A0AAD1C5Y1"/>
<evidence type="ECO:0000256" key="3">
    <source>
        <dbReference type="ARBA" id="ARBA00022490"/>
    </source>
</evidence>
<feature type="binding site" evidence="11">
    <location>
        <begin position="335"/>
        <end position="338"/>
    </location>
    <ligand>
        <name>GTP</name>
        <dbReference type="ChEBI" id="CHEBI:37565"/>
    </ligand>
</feature>
<evidence type="ECO:0000256" key="2">
    <source>
        <dbReference type="ARBA" id="ARBA00011043"/>
    </source>
</evidence>
<feature type="binding site" evidence="11">
    <location>
        <position position="250"/>
    </location>
    <ligand>
        <name>K(+)</name>
        <dbReference type="ChEBI" id="CHEBI:29103"/>
    </ligand>
</feature>
<dbReference type="InterPro" id="IPR027417">
    <property type="entry name" value="P-loop_NTPase"/>
</dbReference>
<evidence type="ECO:0000256" key="11">
    <source>
        <dbReference type="HAMAP-Rule" id="MF_00379"/>
    </source>
</evidence>
<feature type="binding site" evidence="11">
    <location>
        <position position="251"/>
    </location>
    <ligand>
        <name>Mg(2+)</name>
        <dbReference type="ChEBI" id="CHEBI:18420"/>
    </ligand>
</feature>
<dbReference type="Pfam" id="PF10396">
    <property type="entry name" value="TrmE_N"/>
    <property type="match status" value="1"/>
</dbReference>
<evidence type="ECO:0000313" key="14">
    <source>
        <dbReference type="EMBL" id="BAU77385.1"/>
    </source>
</evidence>
<dbReference type="SUPFAM" id="SSF116878">
    <property type="entry name" value="TrmE connector domain"/>
    <property type="match status" value="1"/>
</dbReference>
<dbReference type="GO" id="GO:0003924">
    <property type="term" value="F:GTPase activity"/>
    <property type="evidence" value="ECO:0007669"/>
    <property type="project" value="UniProtKB-UniRule"/>
</dbReference>
<dbReference type="NCBIfam" id="NF003661">
    <property type="entry name" value="PRK05291.1-3"/>
    <property type="match status" value="1"/>
</dbReference>
<comment type="subunit">
    <text evidence="11">Homodimer. Heterotetramer of two MnmE and two MnmG subunits.</text>
</comment>
<dbReference type="Pfam" id="PF12631">
    <property type="entry name" value="MnmE_helical"/>
    <property type="match status" value="1"/>
</dbReference>
<feature type="binding site" evidence="11">
    <location>
        <begin position="245"/>
        <end position="251"/>
    </location>
    <ligand>
        <name>GTP</name>
        <dbReference type="ChEBI" id="CHEBI:37565"/>
    </ligand>
</feature>
<dbReference type="InterPro" id="IPR027266">
    <property type="entry name" value="TrmE/GcvT-like"/>
</dbReference>
<evidence type="ECO:0000313" key="15">
    <source>
        <dbReference type="Proteomes" id="UP000218554"/>
    </source>
</evidence>
<dbReference type="EC" id="3.6.-.-" evidence="11"/>
<proteinExistence type="inferred from homology"/>
<dbReference type="GO" id="GO:0005525">
    <property type="term" value="F:GTP binding"/>
    <property type="evidence" value="ECO:0007669"/>
    <property type="project" value="UniProtKB-UniRule"/>
</dbReference>
<feature type="binding site" evidence="11">
    <location>
        <begin position="226"/>
        <end position="231"/>
    </location>
    <ligand>
        <name>GTP</name>
        <dbReference type="ChEBI" id="CHEBI:37565"/>
    </ligand>
</feature>
<dbReference type="InterPro" id="IPR025867">
    <property type="entry name" value="MnmE_helical"/>
</dbReference>
<comment type="cofactor">
    <cofactor evidence="11">
        <name>K(+)</name>
        <dbReference type="ChEBI" id="CHEBI:29103"/>
    </cofactor>
    <text evidence="11">Binds 1 potassium ion per subunit.</text>
</comment>
<sequence length="455" mass="49238">MNPVRDTIAAVATAQGRGGVGIVRVSGPLAARIADAICGRTPNPRFAHYGPFLDATGQTLDEGIALYFPGPNSFTGEDVFELQGHGGPVVLDILLRRCMELGARQARPGEFSERAFLNDKLDLAQAEAIADLIEASSEQAARNALRSLQGAFSRRVHSLTEQLIELRIYVEAAIDFPEEEIDFLADGHVLRLLDGVRDNLSTVIREAGQGALLRDGMNVVIAGRPNAGKSSLLNALAGREAAIVTDIAGTTRDVLREHIHIDGMPLHVVDTAGLRDTDDHVEKIGVERALKAITEADRVLLMVDATAPEATDPFALWPEFLDQRPDPAKVTLIRNKADLSGEPVRLDISEDGHVTLSLSARTGDGLELLREHLKSCMGYQQTFESTFSARRRHLEALRQAGDFLEHGRNQLTLAGAGELLAEDLRQAQHALGEITGAFSSDDLLGRIFSSFCIGK</sequence>
<dbReference type="Gene3D" id="3.30.1360.120">
    <property type="entry name" value="Probable tRNA modification gtpase trme, domain 1"/>
    <property type="match status" value="1"/>
</dbReference>
<keyword evidence="6 11" id="KW-0547">Nucleotide-binding</keyword>
<evidence type="ECO:0000256" key="7">
    <source>
        <dbReference type="ARBA" id="ARBA00022801"/>
    </source>
</evidence>
<organism evidence="14 15">
    <name type="scientific">Metapseudomonas furukawaii</name>
    <name type="common">Pseudomonas furukawaii</name>
    <dbReference type="NCBI Taxonomy" id="1149133"/>
    <lineage>
        <taxon>Bacteria</taxon>
        <taxon>Pseudomonadati</taxon>
        <taxon>Pseudomonadota</taxon>
        <taxon>Gammaproteobacteria</taxon>
        <taxon>Pseudomonadales</taxon>
        <taxon>Pseudomonadaceae</taxon>
        <taxon>Metapseudomonas</taxon>
    </lineage>
</organism>
<dbReference type="InterPro" id="IPR031168">
    <property type="entry name" value="G_TrmE"/>
</dbReference>
<comment type="similarity">
    <text evidence="2 11 12">Belongs to the TRAFAC class TrmE-Era-EngA-EngB-Septin-like GTPase superfamily. TrmE GTPase family.</text>
</comment>
<dbReference type="InterPro" id="IPR018948">
    <property type="entry name" value="GTP-bd_TrmE_N"/>
</dbReference>
<dbReference type="CDD" id="cd04164">
    <property type="entry name" value="trmE"/>
    <property type="match status" value="1"/>
</dbReference>
<evidence type="ECO:0000256" key="9">
    <source>
        <dbReference type="ARBA" id="ARBA00022958"/>
    </source>
</evidence>
<comment type="subcellular location">
    <subcellularLocation>
        <location evidence="1 11">Cytoplasm</location>
    </subcellularLocation>
</comment>
<dbReference type="InterPro" id="IPR027368">
    <property type="entry name" value="MnmE_dom2"/>
</dbReference>
<dbReference type="SUPFAM" id="SSF52540">
    <property type="entry name" value="P-loop containing nucleoside triphosphate hydrolases"/>
    <property type="match status" value="1"/>
</dbReference>
<dbReference type="NCBIfam" id="TIGR00450">
    <property type="entry name" value="mnmE_trmE_thdF"/>
    <property type="match status" value="1"/>
</dbReference>
<feature type="binding site" evidence="11">
    <location>
        <position position="245"/>
    </location>
    <ligand>
        <name>K(+)</name>
        <dbReference type="ChEBI" id="CHEBI:29103"/>
    </ligand>
</feature>
<evidence type="ECO:0000256" key="8">
    <source>
        <dbReference type="ARBA" id="ARBA00022842"/>
    </source>
</evidence>
<dbReference type="Pfam" id="PF01926">
    <property type="entry name" value="MMR_HSR1"/>
    <property type="match status" value="1"/>
</dbReference>
<feature type="binding site" evidence="11">
    <location>
        <begin position="270"/>
        <end position="273"/>
    </location>
    <ligand>
        <name>GTP</name>
        <dbReference type="ChEBI" id="CHEBI:37565"/>
    </ligand>
</feature>
<evidence type="ECO:0000256" key="4">
    <source>
        <dbReference type="ARBA" id="ARBA00022694"/>
    </source>
</evidence>
<feature type="binding site" evidence="11">
    <location>
        <position position="24"/>
    </location>
    <ligand>
        <name>(6S)-5-formyl-5,6,7,8-tetrahydrofolate</name>
        <dbReference type="ChEBI" id="CHEBI:57457"/>
    </ligand>
</feature>
<feature type="domain" description="TrmE-type G" evidence="13">
    <location>
        <begin position="216"/>
        <end position="378"/>
    </location>
</feature>
<evidence type="ECO:0000256" key="1">
    <source>
        <dbReference type="ARBA" id="ARBA00004496"/>
    </source>
</evidence>
<evidence type="ECO:0000256" key="10">
    <source>
        <dbReference type="ARBA" id="ARBA00023134"/>
    </source>
</evidence>
<keyword evidence="8 11" id="KW-0460">Magnesium</keyword>
<dbReference type="PRINTS" id="PR00326">
    <property type="entry name" value="GTP1OBG"/>
</dbReference>